<dbReference type="HOGENOM" id="CLU_2456828_0_0_1"/>
<protein>
    <submittedName>
        <fullName evidence="2">Integrase</fullName>
    </submittedName>
</protein>
<gene>
    <name evidence="2" type="ORF">CELE_Y7A5A.10</name>
    <name evidence="2 4" type="ORF">Y7A5A.10</name>
</gene>
<name>Q56VY7_CAEEL</name>
<dbReference type="KEGG" id="cel:CELE_Y7A5A.10"/>
<dbReference type="UCSC" id="Y7A5A.10">
    <property type="organism name" value="c. elegans"/>
</dbReference>
<dbReference type="AGR" id="WB:WBGene00044154"/>
<dbReference type="Bgee" id="WBGene00044154">
    <property type="expression patterns" value="Expressed in pharyngeal muscle cell (C elegans) and 3 other cell types or tissues"/>
</dbReference>
<evidence type="ECO:0000313" key="2">
    <source>
        <dbReference type="EMBL" id="CAI79278.2"/>
    </source>
</evidence>
<evidence type="ECO:0000256" key="1">
    <source>
        <dbReference type="SAM" id="MobiDB-lite"/>
    </source>
</evidence>
<dbReference type="WormBase" id="Y7A5A.10">
    <property type="protein sequence ID" value="CE44811"/>
    <property type="gene ID" value="WBGene00044154"/>
</dbReference>
<dbReference type="GeneID" id="3565466"/>
<dbReference type="CTD" id="3565466"/>
<evidence type="ECO:0000313" key="4">
    <source>
        <dbReference type="WormBase" id="Y7A5A.10"/>
    </source>
</evidence>
<reference evidence="2 3" key="1">
    <citation type="journal article" date="1998" name="Science">
        <title>Genome sequence of the nematode C. elegans: a platform for investigating biology.</title>
        <authorList>
            <consortium name="The C. elegans sequencing consortium"/>
            <person name="Sulson J.E."/>
            <person name="Waterston R."/>
        </authorList>
    </citation>
    <scope>NUCLEOTIDE SEQUENCE [LARGE SCALE GENOMIC DNA]</scope>
    <source>
        <strain evidence="2 3">Bristol N2</strain>
    </source>
</reference>
<organism evidence="2 3">
    <name type="scientific">Caenorhabditis elegans</name>
    <dbReference type="NCBI Taxonomy" id="6239"/>
    <lineage>
        <taxon>Eukaryota</taxon>
        <taxon>Metazoa</taxon>
        <taxon>Ecdysozoa</taxon>
        <taxon>Nematoda</taxon>
        <taxon>Chromadorea</taxon>
        <taxon>Rhabditida</taxon>
        <taxon>Rhabditina</taxon>
        <taxon>Rhabditomorpha</taxon>
        <taxon>Rhabditoidea</taxon>
        <taxon>Rhabditidae</taxon>
        <taxon>Peloderinae</taxon>
        <taxon>Caenorhabditis</taxon>
    </lineage>
</organism>
<dbReference type="EMBL" id="BX284606">
    <property type="protein sequence ID" value="CAI79278.2"/>
    <property type="molecule type" value="Genomic_DNA"/>
</dbReference>
<evidence type="ECO:0000313" key="3">
    <source>
        <dbReference type="Proteomes" id="UP000001940"/>
    </source>
</evidence>
<dbReference type="InParanoid" id="Q56VY7"/>
<dbReference type="AlphaFoldDB" id="Q56VY7"/>
<accession>Q56VY7</accession>
<dbReference type="Proteomes" id="UP000001940">
    <property type="component" value="Chromosome X"/>
</dbReference>
<dbReference type="SMR" id="Q56VY7"/>
<dbReference type="RefSeq" id="NP_001024967.2">
    <property type="nucleotide sequence ID" value="NM_001029796.2"/>
</dbReference>
<proteinExistence type="predicted"/>
<sequence length="89" mass="10286">MPTSWSRTRSRTEKNGFNYPRGGTAPKNGASQTLQRAGAIEAELRAAEAKWTPVSRCKWFLPQMLKMLKRLLPERNRQCPKIWRTLCKP</sequence>
<keyword evidence="3" id="KW-1185">Reference proteome</keyword>
<feature type="region of interest" description="Disordered" evidence="1">
    <location>
        <begin position="1"/>
        <end position="30"/>
    </location>
</feature>
<dbReference type="PaxDb" id="6239-Y7A5A.10"/>